<reference evidence="1" key="3">
    <citation type="submission" date="2022-12" db="EMBL/GenBank/DDBJ databases">
        <authorList>
            <person name="Sun Q."/>
            <person name="Kim S."/>
        </authorList>
    </citation>
    <scope>NUCLEOTIDE SEQUENCE</scope>
    <source>
        <strain evidence="1">KCTC 12344</strain>
    </source>
</reference>
<dbReference type="Proteomes" id="UP000619512">
    <property type="component" value="Unassembled WGS sequence"/>
</dbReference>
<dbReference type="EMBL" id="BMWW01000001">
    <property type="protein sequence ID" value="GGY77581.1"/>
    <property type="molecule type" value="Genomic_DNA"/>
</dbReference>
<dbReference type="OrthoDB" id="8756377at2"/>
<evidence type="ECO:0000313" key="3">
    <source>
        <dbReference type="Proteomes" id="UP000294359"/>
    </source>
</evidence>
<organism evidence="1 4">
    <name type="scientific">Pseudoduganella plicata</name>
    <dbReference type="NCBI Taxonomy" id="321984"/>
    <lineage>
        <taxon>Bacteria</taxon>
        <taxon>Pseudomonadati</taxon>
        <taxon>Pseudomonadota</taxon>
        <taxon>Betaproteobacteria</taxon>
        <taxon>Burkholderiales</taxon>
        <taxon>Oxalobacteraceae</taxon>
        <taxon>Telluria group</taxon>
        <taxon>Pseudoduganella</taxon>
    </lineage>
</organism>
<name>A0A4P7BF62_9BURK</name>
<reference evidence="1" key="1">
    <citation type="journal article" date="2014" name="Int. J. Syst. Evol. Microbiol.">
        <title>Complete genome sequence of Corynebacterium casei LMG S-19264T (=DSM 44701T), isolated from a smear-ripened cheese.</title>
        <authorList>
            <consortium name="US DOE Joint Genome Institute (JGI-PGF)"/>
            <person name="Walter F."/>
            <person name="Albersmeier A."/>
            <person name="Kalinowski J."/>
            <person name="Ruckert C."/>
        </authorList>
    </citation>
    <scope>NUCLEOTIDE SEQUENCE</scope>
    <source>
        <strain evidence="1">KCTC 12344</strain>
    </source>
</reference>
<evidence type="ECO:0000313" key="4">
    <source>
        <dbReference type="Proteomes" id="UP000619512"/>
    </source>
</evidence>
<reference evidence="2 3" key="2">
    <citation type="submission" date="2019-03" db="EMBL/GenBank/DDBJ databases">
        <title>Draft Genome Sequences of Six Type Strains of the Genus Massilia.</title>
        <authorList>
            <person name="Miess H."/>
            <person name="Frediansyhah A."/>
            <person name="Gross H."/>
        </authorList>
    </citation>
    <scope>NUCLEOTIDE SEQUENCE [LARGE SCALE GENOMIC DNA]</scope>
    <source>
        <strain evidence="2 3">DSM 17505</strain>
    </source>
</reference>
<accession>A0A4P7BF62</accession>
<gene>
    <name evidence="2" type="ORF">E1742_08350</name>
    <name evidence="1" type="ORF">GCM10007388_07980</name>
</gene>
<evidence type="ECO:0000313" key="2">
    <source>
        <dbReference type="EMBL" id="QBQ36165.1"/>
    </source>
</evidence>
<dbReference type="Proteomes" id="UP000294359">
    <property type="component" value="Chromosome"/>
</dbReference>
<proteinExistence type="predicted"/>
<keyword evidence="3" id="KW-1185">Reference proteome</keyword>
<sequence length="147" mass="16607">MKRIGRLRHLAAGLLDSFVGRNNDVEGYWAPGMLYAQLPGCVVRLDLLRWDAEPATDVTVTVARNYGEQLRRALPKIGLAADELIEATIEVTFETAPAVPAVRYFTTGEPFDCVITLRNRYGQQVMRHAHGRCHRLEPNLFSRRGSW</sequence>
<dbReference type="EMBL" id="CP038026">
    <property type="protein sequence ID" value="QBQ36165.1"/>
    <property type="molecule type" value="Genomic_DNA"/>
</dbReference>
<protein>
    <submittedName>
        <fullName evidence="1">Uncharacterized protein</fullName>
    </submittedName>
</protein>
<dbReference type="AlphaFoldDB" id="A0A4P7BF62"/>
<dbReference type="RefSeq" id="WP_134384450.1">
    <property type="nucleotide sequence ID" value="NZ_BMWW01000001.1"/>
</dbReference>
<evidence type="ECO:0000313" key="1">
    <source>
        <dbReference type="EMBL" id="GGY77581.1"/>
    </source>
</evidence>